<dbReference type="Gene3D" id="2.40.40.10">
    <property type="entry name" value="RlpA-like domain"/>
    <property type="match status" value="1"/>
</dbReference>
<evidence type="ECO:0000259" key="2">
    <source>
        <dbReference type="PROSITE" id="PS51782"/>
    </source>
</evidence>
<dbReference type="InterPro" id="IPR036779">
    <property type="entry name" value="LysM_dom_sf"/>
</dbReference>
<evidence type="ECO:0000313" key="4">
    <source>
        <dbReference type="Proteomes" id="UP000635726"/>
    </source>
</evidence>
<dbReference type="EMBL" id="BMOE01000001">
    <property type="protein sequence ID" value="GGJ63562.1"/>
    <property type="molecule type" value="Genomic_DNA"/>
</dbReference>
<dbReference type="Gene3D" id="3.10.350.10">
    <property type="entry name" value="LysM domain"/>
    <property type="match status" value="1"/>
</dbReference>
<dbReference type="Pfam" id="PF03330">
    <property type="entry name" value="DPBB_1"/>
    <property type="match status" value="1"/>
</dbReference>
<keyword evidence="4" id="KW-1185">Reference proteome</keyword>
<gene>
    <name evidence="3" type="ORF">GCM10008939_04310</name>
</gene>
<dbReference type="Proteomes" id="UP000635726">
    <property type="component" value="Unassembled WGS sequence"/>
</dbReference>
<dbReference type="PANTHER" id="PTHR34183">
    <property type="entry name" value="ENDOLYTIC PEPTIDOGLYCAN TRANSGLYCOSYLASE RLPA"/>
    <property type="match status" value="1"/>
</dbReference>
<reference evidence="3" key="2">
    <citation type="submission" date="2020-09" db="EMBL/GenBank/DDBJ databases">
        <authorList>
            <person name="Sun Q."/>
            <person name="Ohkuma M."/>
        </authorList>
    </citation>
    <scope>NUCLEOTIDE SEQUENCE</scope>
    <source>
        <strain evidence="3">JCM 14371</strain>
    </source>
</reference>
<dbReference type="InterPro" id="IPR036908">
    <property type="entry name" value="RlpA-like_sf"/>
</dbReference>
<dbReference type="SUPFAM" id="SSF54106">
    <property type="entry name" value="LysM domain"/>
    <property type="match status" value="1"/>
</dbReference>
<feature type="signal peptide" evidence="1">
    <location>
        <begin position="1"/>
        <end position="24"/>
    </location>
</feature>
<keyword evidence="1" id="KW-0732">Signal</keyword>
<evidence type="ECO:0000256" key="1">
    <source>
        <dbReference type="SAM" id="SignalP"/>
    </source>
</evidence>
<dbReference type="InterPro" id="IPR009009">
    <property type="entry name" value="RlpA-like_DPBB"/>
</dbReference>
<evidence type="ECO:0000313" key="3">
    <source>
        <dbReference type="EMBL" id="GGJ63562.1"/>
    </source>
</evidence>
<feature type="domain" description="LysM" evidence="2">
    <location>
        <begin position="26"/>
        <end position="69"/>
    </location>
</feature>
<reference evidence="3" key="1">
    <citation type="journal article" date="2014" name="Int. J. Syst. Evol. Microbiol.">
        <title>Complete genome sequence of Corynebacterium casei LMG S-19264T (=DSM 44701T), isolated from a smear-ripened cheese.</title>
        <authorList>
            <consortium name="US DOE Joint Genome Institute (JGI-PGF)"/>
            <person name="Walter F."/>
            <person name="Albersmeier A."/>
            <person name="Kalinowski J."/>
            <person name="Ruckert C."/>
        </authorList>
    </citation>
    <scope>NUCLEOTIDE SEQUENCE</scope>
    <source>
        <strain evidence="3">JCM 14371</strain>
    </source>
</reference>
<sequence>MTRVRAWLQAGVLIAAGVAAQAGAERVYRVQAGDTLYALARASGTTAADLARRNGLNGGTLHVGTVLRLPGRGAAPASHVRPAVLPARAANLPVYQSGMAVYYGGRRDTRTPLTAAHLSLPFGTWVEVRHARTGRSVLVMINDRGPFGRRDRVIDLSTAAARALGITGEGVAPVTLRIAHRP</sequence>
<protein>
    <recommendedName>
        <fullName evidence="2">LysM domain-containing protein</fullName>
    </recommendedName>
</protein>
<comment type="caution">
    <text evidence="3">The sequence shown here is derived from an EMBL/GenBank/DDBJ whole genome shotgun (WGS) entry which is preliminary data.</text>
</comment>
<dbReference type="PROSITE" id="PS51782">
    <property type="entry name" value="LYSM"/>
    <property type="match status" value="1"/>
</dbReference>
<dbReference type="CDD" id="cd22268">
    <property type="entry name" value="DPBB_RlpA-like"/>
    <property type="match status" value="1"/>
</dbReference>
<organism evidence="3 4">
    <name type="scientific">Deinococcus aquiradiocola</name>
    <dbReference type="NCBI Taxonomy" id="393059"/>
    <lineage>
        <taxon>Bacteria</taxon>
        <taxon>Thermotogati</taxon>
        <taxon>Deinococcota</taxon>
        <taxon>Deinococci</taxon>
        <taxon>Deinococcales</taxon>
        <taxon>Deinococcaceae</taxon>
        <taxon>Deinococcus</taxon>
    </lineage>
</organism>
<dbReference type="SMART" id="SM00257">
    <property type="entry name" value="LysM"/>
    <property type="match status" value="1"/>
</dbReference>
<name>A0A917P659_9DEIO</name>
<accession>A0A917P659</accession>
<dbReference type="AlphaFoldDB" id="A0A917P659"/>
<feature type="chain" id="PRO_5037448721" description="LysM domain-containing protein" evidence="1">
    <location>
        <begin position="25"/>
        <end position="182"/>
    </location>
</feature>
<dbReference type="PANTHER" id="PTHR34183:SF8">
    <property type="entry name" value="ENDOLYTIC PEPTIDOGLYCAN TRANSGLYCOSYLASE RLPA-RELATED"/>
    <property type="match status" value="1"/>
</dbReference>
<dbReference type="Pfam" id="PF01476">
    <property type="entry name" value="LysM"/>
    <property type="match status" value="1"/>
</dbReference>
<dbReference type="InterPro" id="IPR018392">
    <property type="entry name" value="LysM"/>
</dbReference>
<dbReference type="CDD" id="cd00118">
    <property type="entry name" value="LysM"/>
    <property type="match status" value="1"/>
</dbReference>
<dbReference type="SUPFAM" id="SSF50685">
    <property type="entry name" value="Barwin-like endoglucanases"/>
    <property type="match status" value="1"/>
</dbReference>
<proteinExistence type="predicted"/>